<dbReference type="Pfam" id="PF05504">
    <property type="entry name" value="Spore_GerAC"/>
    <property type="match status" value="1"/>
</dbReference>
<dbReference type="InterPro" id="IPR046953">
    <property type="entry name" value="Spore_GerAC-like_C"/>
</dbReference>
<dbReference type="EMBL" id="NPBY01000034">
    <property type="protein sequence ID" value="PAD76843.1"/>
    <property type="molecule type" value="Genomic_DNA"/>
</dbReference>
<evidence type="ECO:0000259" key="9">
    <source>
        <dbReference type="Pfam" id="PF05504"/>
    </source>
</evidence>
<dbReference type="Gene3D" id="3.30.300.210">
    <property type="entry name" value="Nutrient germinant receptor protein C, domain 3"/>
    <property type="match status" value="1"/>
</dbReference>
<dbReference type="PANTHER" id="PTHR35789">
    <property type="entry name" value="SPORE GERMINATION PROTEIN B3"/>
    <property type="match status" value="1"/>
</dbReference>
<evidence type="ECO:0000313" key="11">
    <source>
        <dbReference type="EMBL" id="PAD76843.1"/>
    </source>
</evidence>
<dbReference type="InterPro" id="IPR038501">
    <property type="entry name" value="Spore_GerAC_C_sf"/>
</dbReference>
<keyword evidence="4 8" id="KW-0732">Signal</keyword>
<feature type="signal peptide" evidence="8">
    <location>
        <begin position="1"/>
        <end position="20"/>
    </location>
</feature>
<keyword evidence="7" id="KW-0449">Lipoprotein</keyword>
<dbReference type="PROSITE" id="PS51257">
    <property type="entry name" value="PROKAR_LIPOPROTEIN"/>
    <property type="match status" value="1"/>
</dbReference>
<dbReference type="PANTHER" id="PTHR35789:SF1">
    <property type="entry name" value="SPORE GERMINATION PROTEIN B3"/>
    <property type="match status" value="1"/>
</dbReference>
<dbReference type="GO" id="GO:0009847">
    <property type="term" value="P:spore germination"/>
    <property type="evidence" value="ECO:0007669"/>
    <property type="project" value="InterPro"/>
</dbReference>
<dbReference type="AlphaFoldDB" id="A0A268EUQ1"/>
<comment type="similarity">
    <text evidence="2">Belongs to the GerABKC lipoprotein family.</text>
</comment>
<dbReference type="RefSeq" id="WP_095265315.1">
    <property type="nucleotide sequence ID" value="NZ_NPBY01000034.1"/>
</dbReference>
<evidence type="ECO:0000256" key="7">
    <source>
        <dbReference type="ARBA" id="ARBA00023288"/>
    </source>
</evidence>
<dbReference type="GO" id="GO:0016020">
    <property type="term" value="C:membrane"/>
    <property type="evidence" value="ECO:0007669"/>
    <property type="project" value="UniProtKB-SubCell"/>
</dbReference>
<keyword evidence="3" id="KW-0309">Germination</keyword>
<evidence type="ECO:0000256" key="8">
    <source>
        <dbReference type="SAM" id="SignalP"/>
    </source>
</evidence>
<keyword evidence="6" id="KW-0564">Palmitate</keyword>
<organism evidence="11 12">
    <name type="scientific">Paenibacillus campinasensis</name>
    <dbReference type="NCBI Taxonomy" id="66347"/>
    <lineage>
        <taxon>Bacteria</taxon>
        <taxon>Bacillati</taxon>
        <taxon>Bacillota</taxon>
        <taxon>Bacilli</taxon>
        <taxon>Bacillales</taxon>
        <taxon>Paenibacillaceae</taxon>
        <taxon>Paenibacillus</taxon>
    </lineage>
</organism>
<feature type="domain" description="Spore germination GerAC-like C-terminal" evidence="9">
    <location>
        <begin position="197"/>
        <end position="363"/>
    </location>
</feature>
<evidence type="ECO:0000256" key="3">
    <source>
        <dbReference type="ARBA" id="ARBA00022544"/>
    </source>
</evidence>
<keyword evidence="5" id="KW-0472">Membrane</keyword>
<comment type="subcellular location">
    <subcellularLocation>
        <location evidence="1">Membrane</location>
        <topology evidence="1">Lipid-anchor</topology>
    </subcellularLocation>
</comment>
<proteinExistence type="inferred from homology"/>
<dbReference type="InterPro" id="IPR057336">
    <property type="entry name" value="GerAC_N"/>
</dbReference>
<feature type="domain" description="Spore germination protein N-terminal" evidence="10">
    <location>
        <begin position="22"/>
        <end position="188"/>
    </location>
</feature>
<sequence length="366" mass="41296">MKKAILCVILCFSLTASGCAADSRILEDLGMVQTTSYDLLPDGMLSITASIPMADPEASAKREVLTVVAENTKNGRIKMSRETQLILVSGQIRNALYGLSMAKKGIYRYMDTLIRDPSISPELKISIVEGNAGELLRKDYDQHPRTGKYIDHLLEKESSWQTIPRVTILSFLRDLFDDGIDPITPIIKDMGNSIKINGIALFQDDRYVAKIPADDTMIFAFLKGSFKEGEINVDLSENGDKKEYAMLSSLVSGRKLKVSYHNQQIKVRCEIKIMCSILEFLGDLEISNEQDRNKLERRISDKLTRKADSMIALLKQHKVDSLGLGSAVRNKIGYANWKKMNWREEFPHVEVENKIKVVIKDFGEVR</sequence>
<evidence type="ECO:0000256" key="5">
    <source>
        <dbReference type="ARBA" id="ARBA00023136"/>
    </source>
</evidence>
<evidence type="ECO:0000313" key="12">
    <source>
        <dbReference type="Proteomes" id="UP000215596"/>
    </source>
</evidence>
<gene>
    <name evidence="11" type="ORF">CHH67_11420</name>
</gene>
<feature type="chain" id="PRO_5039407306" evidence="8">
    <location>
        <begin position="21"/>
        <end position="366"/>
    </location>
</feature>
<protein>
    <submittedName>
        <fullName evidence="11">Spore gernimation protein GerC</fullName>
    </submittedName>
</protein>
<reference evidence="11 12" key="1">
    <citation type="submission" date="2017-07" db="EMBL/GenBank/DDBJ databases">
        <title>Isolation and whole genome analysis of endospore-forming bacteria from heroin.</title>
        <authorList>
            <person name="Kalinowski J."/>
            <person name="Ahrens B."/>
            <person name="Al-Dilaimi A."/>
            <person name="Winkler A."/>
            <person name="Wibberg D."/>
            <person name="Schleenbecker U."/>
            <person name="Ruckert C."/>
            <person name="Wolfel R."/>
            <person name="Grass G."/>
        </authorList>
    </citation>
    <scope>NUCLEOTIDE SEQUENCE [LARGE SCALE GENOMIC DNA]</scope>
    <source>
        <strain evidence="11 12">7537-G1</strain>
    </source>
</reference>
<dbReference type="InterPro" id="IPR008844">
    <property type="entry name" value="Spore_GerAC-like"/>
</dbReference>
<dbReference type="OrthoDB" id="2592518at2"/>
<name>A0A268EUQ1_9BACL</name>
<dbReference type="Pfam" id="PF25198">
    <property type="entry name" value="Spore_GerAC_N"/>
    <property type="match status" value="1"/>
</dbReference>
<dbReference type="Proteomes" id="UP000215596">
    <property type="component" value="Unassembled WGS sequence"/>
</dbReference>
<evidence type="ECO:0000256" key="6">
    <source>
        <dbReference type="ARBA" id="ARBA00023139"/>
    </source>
</evidence>
<evidence type="ECO:0000259" key="10">
    <source>
        <dbReference type="Pfam" id="PF25198"/>
    </source>
</evidence>
<evidence type="ECO:0000256" key="1">
    <source>
        <dbReference type="ARBA" id="ARBA00004635"/>
    </source>
</evidence>
<accession>A0A268EUQ1</accession>
<comment type="caution">
    <text evidence="11">The sequence shown here is derived from an EMBL/GenBank/DDBJ whole genome shotgun (WGS) entry which is preliminary data.</text>
</comment>
<dbReference type="NCBIfam" id="TIGR02887">
    <property type="entry name" value="spore_ger_x_C"/>
    <property type="match status" value="1"/>
</dbReference>
<evidence type="ECO:0000256" key="2">
    <source>
        <dbReference type="ARBA" id="ARBA00007886"/>
    </source>
</evidence>
<evidence type="ECO:0000256" key="4">
    <source>
        <dbReference type="ARBA" id="ARBA00022729"/>
    </source>
</evidence>